<sequence length="247" mass="25765">MPCTSPAYSSPSLPGFLLTSAAARTAQGQRGTPRLPKTSGMFTALLGTLQAGRTRSARNGYGAGISLPNGPGSQSKAGSEGKLLTYNSASENNRRVGDTKLAGFRLSQEHNSALLVPHPHLLDPNSVGSIPPRSCLAKSQELTTILQQSPTLLSASANGLGVTRTVSGATALLCRWSAPRAEAMGYGLDPEPLPGPDAMDVFGKDASTRGQTAASEPALSPREQYRLLEGVRSDIDGEEDGDDDYGR</sequence>
<evidence type="ECO:0000313" key="2">
    <source>
        <dbReference type="EMBL" id="ELW68272.1"/>
    </source>
</evidence>
<feature type="region of interest" description="Disordered" evidence="1">
    <location>
        <begin position="191"/>
        <end position="247"/>
    </location>
</feature>
<dbReference type="AlphaFoldDB" id="L9L4D6"/>
<name>L9L4D6_TUPCH</name>
<dbReference type="InParanoid" id="L9L4D6"/>
<dbReference type="EMBL" id="KB320577">
    <property type="protein sequence ID" value="ELW68272.1"/>
    <property type="molecule type" value="Genomic_DNA"/>
</dbReference>
<evidence type="ECO:0000313" key="3">
    <source>
        <dbReference type="Proteomes" id="UP000011518"/>
    </source>
</evidence>
<reference evidence="3" key="1">
    <citation type="submission" date="2012-07" db="EMBL/GenBank/DDBJ databases">
        <title>Genome of the Chinese tree shrew, a rising model animal genetically related to primates.</title>
        <authorList>
            <person name="Zhang G."/>
            <person name="Fan Y."/>
            <person name="Yao Y."/>
            <person name="Huang Z."/>
        </authorList>
    </citation>
    <scope>NUCLEOTIDE SEQUENCE [LARGE SCALE GENOMIC DNA]</scope>
</reference>
<evidence type="ECO:0000256" key="1">
    <source>
        <dbReference type="SAM" id="MobiDB-lite"/>
    </source>
</evidence>
<protein>
    <submittedName>
        <fullName evidence="2">Uncharacterized protein</fullName>
    </submittedName>
</protein>
<dbReference type="Proteomes" id="UP000011518">
    <property type="component" value="Unassembled WGS sequence"/>
</dbReference>
<reference evidence="3" key="2">
    <citation type="journal article" date="2013" name="Nat. Commun.">
        <title>Genome of the Chinese tree shrew.</title>
        <authorList>
            <person name="Fan Y."/>
            <person name="Huang Z.Y."/>
            <person name="Cao C.C."/>
            <person name="Chen C.S."/>
            <person name="Chen Y.X."/>
            <person name="Fan D.D."/>
            <person name="He J."/>
            <person name="Hou H.L."/>
            <person name="Hu L."/>
            <person name="Hu X.T."/>
            <person name="Jiang X.T."/>
            <person name="Lai R."/>
            <person name="Lang Y.S."/>
            <person name="Liang B."/>
            <person name="Liao S.G."/>
            <person name="Mu D."/>
            <person name="Ma Y.Y."/>
            <person name="Niu Y.Y."/>
            <person name="Sun X.Q."/>
            <person name="Xia J.Q."/>
            <person name="Xiao J."/>
            <person name="Xiong Z.Q."/>
            <person name="Xu L."/>
            <person name="Yang L."/>
            <person name="Zhang Y."/>
            <person name="Zhao W."/>
            <person name="Zhao X.D."/>
            <person name="Zheng Y.T."/>
            <person name="Zhou J.M."/>
            <person name="Zhu Y.B."/>
            <person name="Zhang G.J."/>
            <person name="Wang J."/>
            <person name="Yao Y.G."/>
        </authorList>
    </citation>
    <scope>NUCLEOTIDE SEQUENCE [LARGE SCALE GENOMIC DNA]</scope>
</reference>
<feature type="compositionally biased region" description="Acidic residues" evidence="1">
    <location>
        <begin position="236"/>
        <end position="247"/>
    </location>
</feature>
<gene>
    <name evidence="2" type="ORF">TREES_T100007319</name>
</gene>
<organism evidence="2 3">
    <name type="scientific">Tupaia chinensis</name>
    <name type="common">Chinese tree shrew</name>
    <name type="synonym">Tupaia belangeri chinensis</name>
    <dbReference type="NCBI Taxonomy" id="246437"/>
    <lineage>
        <taxon>Eukaryota</taxon>
        <taxon>Metazoa</taxon>
        <taxon>Chordata</taxon>
        <taxon>Craniata</taxon>
        <taxon>Vertebrata</taxon>
        <taxon>Euteleostomi</taxon>
        <taxon>Mammalia</taxon>
        <taxon>Eutheria</taxon>
        <taxon>Euarchontoglires</taxon>
        <taxon>Scandentia</taxon>
        <taxon>Tupaiidae</taxon>
        <taxon>Tupaia</taxon>
    </lineage>
</organism>
<feature type="compositionally biased region" description="Basic and acidic residues" evidence="1">
    <location>
        <begin position="223"/>
        <end position="235"/>
    </location>
</feature>
<accession>L9L4D6</accession>
<proteinExistence type="predicted"/>
<feature type="region of interest" description="Disordered" evidence="1">
    <location>
        <begin position="60"/>
        <end position="80"/>
    </location>
</feature>
<keyword evidence="3" id="KW-1185">Reference proteome</keyword>